<evidence type="ECO:0008006" key="9">
    <source>
        <dbReference type="Google" id="ProtNLM"/>
    </source>
</evidence>
<organism evidence="7 8">
    <name type="scientific">Coniochaeta ligniaria NRRL 30616</name>
    <dbReference type="NCBI Taxonomy" id="1408157"/>
    <lineage>
        <taxon>Eukaryota</taxon>
        <taxon>Fungi</taxon>
        <taxon>Dikarya</taxon>
        <taxon>Ascomycota</taxon>
        <taxon>Pezizomycotina</taxon>
        <taxon>Sordariomycetes</taxon>
        <taxon>Sordariomycetidae</taxon>
        <taxon>Coniochaetales</taxon>
        <taxon>Coniochaetaceae</taxon>
        <taxon>Coniochaeta</taxon>
    </lineage>
</organism>
<feature type="region of interest" description="Disordered" evidence="5">
    <location>
        <begin position="191"/>
        <end position="266"/>
    </location>
</feature>
<dbReference type="AlphaFoldDB" id="A0A1J7JT60"/>
<dbReference type="GO" id="GO:0071944">
    <property type="term" value="C:cell periphery"/>
    <property type="evidence" value="ECO:0007669"/>
    <property type="project" value="UniProtKB-ARBA"/>
</dbReference>
<dbReference type="EMBL" id="KV875094">
    <property type="protein sequence ID" value="OIW33184.1"/>
    <property type="molecule type" value="Genomic_DNA"/>
</dbReference>
<dbReference type="GO" id="GO:0016020">
    <property type="term" value="C:membrane"/>
    <property type="evidence" value="ECO:0007669"/>
    <property type="project" value="UniProtKB-SubCell"/>
</dbReference>
<name>A0A1J7JT60_9PEZI</name>
<dbReference type="PANTHER" id="PTHR15549">
    <property type="entry name" value="PAIRED IMMUNOGLOBULIN-LIKE TYPE 2 RECEPTOR"/>
    <property type="match status" value="1"/>
</dbReference>
<keyword evidence="3 6" id="KW-1133">Transmembrane helix</keyword>
<feature type="region of interest" description="Disordered" evidence="5">
    <location>
        <begin position="118"/>
        <end position="158"/>
    </location>
</feature>
<gene>
    <name evidence="7" type="ORF">CONLIGDRAFT_711117</name>
</gene>
<protein>
    <recommendedName>
        <fullName evidence="9">Mid2 domain-containing protein</fullName>
    </recommendedName>
</protein>
<keyword evidence="4 6" id="KW-0472">Membrane</keyword>
<evidence type="ECO:0000256" key="6">
    <source>
        <dbReference type="SAM" id="Phobius"/>
    </source>
</evidence>
<reference evidence="7 8" key="1">
    <citation type="submission" date="2016-10" db="EMBL/GenBank/DDBJ databases">
        <title>Draft genome sequence of Coniochaeta ligniaria NRRL30616, a lignocellulolytic fungus for bioabatement of inhibitors in plant biomass hydrolysates.</title>
        <authorList>
            <consortium name="DOE Joint Genome Institute"/>
            <person name="Jimenez D.J."/>
            <person name="Hector R.E."/>
            <person name="Riley R."/>
            <person name="Sun H."/>
            <person name="Grigoriev I.V."/>
            <person name="Van Elsas J.D."/>
            <person name="Nichols N.N."/>
        </authorList>
    </citation>
    <scope>NUCLEOTIDE SEQUENCE [LARGE SCALE GENOMIC DNA]</scope>
    <source>
        <strain evidence="7 8">NRRL 30616</strain>
    </source>
</reference>
<evidence type="ECO:0000313" key="8">
    <source>
        <dbReference type="Proteomes" id="UP000182658"/>
    </source>
</evidence>
<keyword evidence="2 6" id="KW-0812">Transmembrane</keyword>
<feature type="compositionally biased region" description="Basic and acidic residues" evidence="5">
    <location>
        <begin position="212"/>
        <end position="226"/>
    </location>
</feature>
<dbReference type="OrthoDB" id="4779287at2759"/>
<evidence type="ECO:0000256" key="3">
    <source>
        <dbReference type="ARBA" id="ARBA00022989"/>
    </source>
</evidence>
<dbReference type="InParanoid" id="A0A1J7JT60"/>
<feature type="transmembrane region" description="Helical" evidence="6">
    <location>
        <begin position="160"/>
        <end position="182"/>
    </location>
</feature>
<dbReference type="Proteomes" id="UP000182658">
    <property type="component" value="Unassembled WGS sequence"/>
</dbReference>
<feature type="compositionally biased region" description="Low complexity" evidence="5">
    <location>
        <begin position="121"/>
        <end position="158"/>
    </location>
</feature>
<evidence type="ECO:0000256" key="4">
    <source>
        <dbReference type="ARBA" id="ARBA00023136"/>
    </source>
</evidence>
<comment type="subcellular location">
    <subcellularLocation>
        <location evidence="1">Membrane</location>
        <topology evidence="1">Single-pass membrane protein</topology>
    </subcellularLocation>
</comment>
<dbReference type="STRING" id="1408157.A0A1J7JT60"/>
<accession>A0A1J7JT60</accession>
<keyword evidence="8" id="KW-1185">Reference proteome</keyword>
<evidence type="ECO:0000256" key="1">
    <source>
        <dbReference type="ARBA" id="ARBA00004167"/>
    </source>
</evidence>
<proteinExistence type="predicted"/>
<sequence>MSVSTSGFALRINGSCYSNQEDCGTTVDPFRVCCPQSSFCPSSYNVDCCPTAANCTTTLLRNPQCANQTWDLYDNAGYFCCLPGYTGYAATGTGSDGCAAPGYSFQPGDVALKLISAGHEPTSSTTSSSTTQTSSSSSTTTSSSPATSTPSSQPDSTTGLGGGAIAGIVVGVVGAIVIALVVGRRLWRRRRSASVREASEMSGTALYPQSPDKPRELDGHHGRGELPETTTSYAELDEQHDRSELDPGVYVPAQELDSVEVPKRTV</sequence>
<evidence type="ECO:0000256" key="5">
    <source>
        <dbReference type="SAM" id="MobiDB-lite"/>
    </source>
</evidence>
<evidence type="ECO:0000313" key="7">
    <source>
        <dbReference type="EMBL" id="OIW33184.1"/>
    </source>
</evidence>
<dbReference type="InterPro" id="IPR051694">
    <property type="entry name" value="Immunoregulatory_rcpt-like"/>
</dbReference>
<evidence type="ECO:0000256" key="2">
    <source>
        <dbReference type="ARBA" id="ARBA00022692"/>
    </source>
</evidence>